<sequence length="253" mass="28113">MSLVNPIVSRVVTFDYKGKPHKVTLDTNTSWETVLGIIKLMFNLKPPFTLSFETNRGIQLGVHSTGQLHTFLKSNYDNHILNINHSNLPKEKVAFAHQKESKAPNNPAPSRDTNSSVAKDVLIKKEYKAFDLMESNKTTNDISSSSSSASTSDSEVSFSSKDPYTAFHEDDSSSGTCNDQALTKAYDPLEKAQELQTLLGEFVTLFNNHPSTLLPSEILIDQVLEGVDINMDFLEKKFSKACYLGTRPFSIQA</sequence>
<reference evidence="1" key="1">
    <citation type="submission" date="2022-04" db="EMBL/GenBank/DDBJ databases">
        <title>Genome of the entomopathogenic fungus Entomophthora muscae.</title>
        <authorList>
            <person name="Elya C."/>
            <person name="Lovett B.R."/>
            <person name="Lee E."/>
            <person name="Macias A.M."/>
            <person name="Hajek A.E."/>
            <person name="De Bivort B.L."/>
            <person name="Kasson M.T."/>
            <person name="De Fine Licht H.H."/>
            <person name="Stajich J.E."/>
        </authorList>
    </citation>
    <scope>NUCLEOTIDE SEQUENCE</scope>
    <source>
        <strain evidence="1">Berkeley</strain>
    </source>
</reference>
<proteinExistence type="predicted"/>
<organism evidence="1 2">
    <name type="scientific">Entomophthora muscae</name>
    <dbReference type="NCBI Taxonomy" id="34485"/>
    <lineage>
        <taxon>Eukaryota</taxon>
        <taxon>Fungi</taxon>
        <taxon>Fungi incertae sedis</taxon>
        <taxon>Zoopagomycota</taxon>
        <taxon>Entomophthoromycotina</taxon>
        <taxon>Entomophthoromycetes</taxon>
        <taxon>Entomophthorales</taxon>
        <taxon>Entomophthoraceae</taxon>
        <taxon>Entomophthora</taxon>
    </lineage>
</organism>
<gene>
    <name evidence="1" type="ORF">DSO57_1018503</name>
</gene>
<accession>A0ACC2SHA3</accession>
<protein>
    <submittedName>
        <fullName evidence="1">Uncharacterized protein</fullName>
    </submittedName>
</protein>
<name>A0ACC2SHA3_9FUNG</name>
<evidence type="ECO:0000313" key="2">
    <source>
        <dbReference type="Proteomes" id="UP001165960"/>
    </source>
</evidence>
<comment type="caution">
    <text evidence="1">The sequence shown here is derived from an EMBL/GenBank/DDBJ whole genome shotgun (WGS) entry which is preliminary data.</text>
</comment>
<keyword evidence="2" id="KW-1185">Reference proteome</keyword>
<evidence type="ECO:0000313" key="1">
    <source>
        <dbReference type="EMBL" id="KAJ9061649.1"/>
    </source>
</evidence>
<dbReference type="Proteomes" id="UP001165960">
    <property type="component" value="Unassembled WGS sequence"/>
</dbReference>
<dbReference type="EMBL" id="QTSX02005051">
    <property type="protein sequence ID" value="KAJ9061649.1"/>
    <property type="molecule type" value="Genomic_DNA"/>
</dbReference>